<sequence length="121" mass="13543">MIEFSGVDNKTNVASPTESLVERATLKKEEVLPWGGCKAHGFIWTRECGCDDEEPIYHKEVADAARDKALRAVVDWLRDEVAGLGDIRPGQSVPYGWKEAMDHMRGTIERELEAAGLERTE</sequence>
<dbReference type="EMBL" id="LAZR01042944">
    <property type="protein sequence ID" value="KKL08276.1"/>
    <property type="molecule type" value="Genomic_DNA"/>
</dbReference>
<evidence type="ECO:0000313" key="1">
    <source>
        <dbReference type="EMBL" id="KKL08276.1"/>
    </source>
</evidence>
<accession>A0A0F9CRL0</accession>
<reference evidence="1" key="1">
    <citation type="journal article" date="2015" name="Nature">
        <title>Complex archaea that bridge the gap between prokaryotes and eukaryotes.</title>
        <authorList>
            <person name="Spang A."/>
            <person name="Saw J.H."/>
            <person name="Jorgensen S.L."/>
            <person name="Zaremba-Niedzwiedzka K."/>
            <person name="Martijn J."/>
            <person name="Lind A.E."/>
            <person name="van Eijk R."/>
            <person name="Schleper C."/>
            <person name="Guy L."/>
            <person name="Ettema T.J."/>
        </authorList>
    </citation>
    <scope>NUCLEOTIDE SEQUENCE</scope>
</reference>
<proteinExistence type="predicted"/>
<comment type="caution">
    <text evidence="1">The sequence shown here is derived from an EMBL/GenBank/DDBJ whole genome shotgun (WGS) entry which is preliminary data.</text>
</comment>
<name>A0A0F9CRL0_9ZZZZ</name>
<gene>
    <name evidence="1" type="ORF">LCGC14_2577450</name>
</gene>
<protein>
    <submittedName>
        <fullName evidence="1">Uncharacterized protein</fullName>
    </submittedName>
</protein>
<dbReference type="AlphaFoldDB" id="A0A0F9CRL0"/>
<organism evidence="1">
    <name type="scientific">marine sediment metagenome</name>
    <dbReference type="NCBI Taxonomy" id="412755"/>
    <lineage>
        <taxon>unclassified sequences</taxon>
        <taxon>metagenomes</taxon>
        <taxon>ecological metagenomes</taxon>
    </lineage>
</organism>